<organism evidence="1">
    <name type="scientific">virus sp. ctQmo6</name>
    <dbReference type="NCBI Taxonomy" id="2827990"/>
    <lineage>
        <taxon>Viruses</taxon>
    </lineage>
</organism>
<sequence length="60" mass="7028">MKFGHKEIDDECTKCGRMFECDLFKSGHGIDCQRSNVTDMVKCQFEHLDKRKGGRIYEPE</sequence>
<accession>A0A8S5RG84</accession>
<dbReference type="EMBL" id="BK059102">
    <property type="protein sequence ID" value="DAE30089.1"/>
    <property type="molecule type" value="Genomic_DNA"/>
</dbReference>
<evidence type="ECO:0000313" key="1">
    <source>
        <dbReference type="EMBL" id="DAE30089.1"/>
    </source>
</evidence>
<reference evidence="1" key="1">
    <citation type="journal article" date="2021" name="Proc. Natl. Acad. Sci. U.S.A.">
        <title>A Catalog of Tens of Thousands of Viruses from Human Metagenomes Reveals Hidden Associations with Chronic Diseases.</title>
        <authorList>
            <person name="Tisza M.J."/>
            <person name="Buck C.B."/>
        </authorList>
    </citation>
    <scope>NUCLEOTIDE SEQUENCE</scope>
    <source>
        <strain evidence="1">CtQmo6</strain>
    </source>
</reference>
<name>A0A8S5RG84_9VIRU</name>
<protein>
    <submittedName>
        <fullName evidence="1">Uncharacterized protein</fullName>
    </submittedName>
</protein>
<proteinExistence type="predicted"/>